<sequence length="95" mass="10363">MSVMEHRLQLLLDAQRLDQLRKRAAEQGTSVSAVVRDAIDASFATDAVEVRAQAARELLALTASNDDSEPPVAAGEVESVRDEMDAELIAKADRW</sequence>
<dbReference type="AlphaFoldDB" id="A0A839QUE8"/>
<dbReference type="RefSeq" id="WP_183377047.1">
    <property type="nucleotide sequence ID" value="NZ_CBCSFZ010000063.1"/>
</dbReference>
<name>A0A839QUE8_9MICO</name>
<organism evidence="1 2">
    <name type="scientific">Helcobacillus massiliensis</name>
    <dbReference type="NCBI Taxonomy" id="521392"/>
    <lineage>
        <taxon>Bacteria</taxon>
        <taxon>Bacillati</taxon>
        <taxon>Actinomycetota</taxon>
        <taxon>Actinomycetes</taxon>
        <taxon>Micrococcales</taxon>
        <taxon>Dermabacteraceae</taxon>
        <taxon>Helcobacillus</taxon>
    </lineage>
</organism>
<protein>
    <submittedName>
        <fullName evidence="1">Plasmid stability protein</fullName>
    </submittedName>
</protein>
<comment type="caution">
    <text evidence="1">The sequence shown here is derived from an EMBL/GenBank/DDBJ whole genome shotgun (WGS) entry which is preliminary data.</text>
</comment>
<evidence type="ECO:0000313" key="2">
    <source>
        <dbReference type="Proteomes" id="UP000568050"/>
    </source>
</evidence>
<dbReference type="Proteomes" id="UP000568050">
    <property type="component" value="Unassembled WGS sequence"/>
</dbReference>
<proteinExistence type="predicted"/>
<dbReference type="EMBL" id="JACHWP010000010">
    <property type="protein sequence ID" value="MBB3023702.1"/>
    <property type="molecule type" value="Genomic_DNA"/>
</dbReference>
<keyword evidence="2" id="KW-1185">Reference proteome</keyword>
<accession>A0A839QUE8</accession>
<evidence type="ECO:0000313" key="1">
    <source>
        <dbReference type="EMBL" id="MBB3023702.1"/>
    </source>
</evidence>
<gene>
    <name evidence="1" type="ORF">FHX50_002003</name>
</gene>
<reference evidence="1 2" key="1">
    <citation type="submission" date="2020-08" db="EMBL/GenBank/DDBJ databases">
        <title>Sequencing the genomes of 1000 actinobacteria strains.</title>
        <authorList>
            <person name="Klenk H.-P."/>
        </authorList>
    </citation>
    <scope>NUCLEOTIDE SEQUENCE [LARGE SCALE GENOMIC DNA]</scope>
    <source>
        <strain evidence="1 2">DSM 23040</strain>
    </source>
</reference>